<sequence length="666" mass="73251">MVPRSFLSFAAAAILPYALATQNWSSPAHYPGKPSGAYSDKWQDCPLRGTEPLENVTWSLPRNWAGSISTHTVGSPNNTAFFWGFEKSNGSLTDTDSTEPWMIWLAGGPGYSSIASMLVENIGPIVFFVDAPVGTGYSTVGRGGYPADEDQVAVDFSCRCIPSLQKRPLHLNRTITFGKIGSSNPALSEANLFENIPILRVIETYPQLIDYNTDMYDYLREQTHICKFDLNLTYPQTEKLPYTRIRKGQLPHRLPQPTRRDLGDPEDFMRELHERWLALPEAECRRSPEERELRRREWVRETFGDDADAVVAASSSASSSKSSKSAKTTKSATTSKSAKISKTKTTAAPNSTVGIPGLPPFNTTLTGKMNPFFGCDLRDTAMLYALNYTYPWKQLAYKFDFLDIPYTVNPISENVHPHHWMNHNTTRAALHAPNNKIWRVTTTTYSWGNAKVGTDPSPPSTFFMDELAANATKENIGIVWYSGNDDALTTHWSTEVVIQNTTFGGIQGFTVKPNTSWFDDEGLFAGIVRQERGWTYGLIYGAGHQTPVINPARTFSFIRDFFIGNSSVGRVDPETGAVATQPAPAGADIPNILPDGVITGQAEVHYKTGMVTWPSATVAAWNDHVSSVFHVATAVPMTTESSTKTKTKTTKSSTASSATATATSSA</sequence>
<gene>
    <name evidence="8" type="ORF">B0H17DRAFT_1081376</name>
</gene>
<dbReference type="GO" id="GO:0004185">
    <property type="term" value="F:serine-type carboxypeptidase activity"/>
    <property type="evidence" value="ECO:0007669"/>
    <property type="project" value="InterPro"/>
</dbReference>
<dbReference type="AlphaFoldDB" id="A0AAD7G7H3"/>
<comment type="similarity">
    <text evidence="1">Belongs to the peptidase S10 family.</text>
</comment>
<keyword evidence="7" id="KW-0732">Signal</keyword>
<feature type="compositionally biased region" description="Low complexity" evidence="6">
    <location>
        <begin position="314"/>
        <end position="348"/>
    </location>
</feature>
<feature type="signal peptide" evidence="7">
    <location>
        <begin position="1"/>
        <end position="20"/>
    </location>
</feature>
<dbReference type="InterPro" id="IPR029058">
    <property type="entry name" value="AB_hydrolase_fold"/>
</dbReference>
<dbReference type="GO" id="GO:0006508">
    <property type="term" value="P:proteolysis"/>
    <property type="evidence" value="ECO:0007669"/>
    <property type="project" value="UniProtKB-KW"/>
</dbReference>
<keyword evidence="5" id="KW-0325">Glycoprotein</keyword>
<evidence type="ECO:0000256" key="5">
    <source>
        <dbReference type="ARBA" id="ARBA00023180"/>
    </source>
</evidence>
<evidence type="ECO:0000313" key="8">
    <source>
        <dbReference type="EMBL" id="KAJ7675175.1"/>
    </source>
</evidence>
<evidence type="ECO:0000256" key="1">
    <source>
        <dbReference type="ARBA" id="ARBA00009431"/>
    </source>
</evidence>
<feature type="region of interest" description="Disordered" evidence="6">
    <location>
        <begin position="314"/>
        <end position="352"/>
    </location>
</feature>
<dbReference type="PANTHER" id="PTHR11802">
    <property type="entry name" value="SERINE PROTEASE FAMILY S10 SERINE CARBOXYPEPTIDASE"/>
    <property type="match status" value="1"/>
</dbReference>
<evidence type="ECO:0000313" key="9">
    <source>
        <dbReference type="Proteomes" id="UP001221757"/>
    </source>
</evidence>
<evidence type="ECO:0000256" key="7">
    <source>
        <dbReference type="SAM" id="SignalP"/>
    </source>
</evidence>
<organism evidence="8 9">
    <name type="scientific">Mycena rosella</name>
    <name type="common">Pink bonnet</name>
    <name type="synonym">Agaricus rosellus</name>
    <dbReference type="NCBI Taxonomy" id="1033263"/>
    <lineage>
        <taxon>Eukaryota</taxon>
        <taxon>Fungi</taxon>
        <taxon>Dikarya</taxon>
        <taxon>Basidiomycota</taxon>
        <taxon>Agaricomycotina</taxon>
        <taxon>Agaricomycetes</taxon>
        <taxon>Agaricomycetidae</taxon>
        <taxon>Agaricales</taxon>
        <taxon>Marasmiineae</taxon>
        <taxon>Mycenaceae</taxon>
        <taxon>Mycena</taxon>
    </lineage>
</organism>
<proteinExistence type="inferred from homology"/>
<dbReference type="Gene3D" id="3.40.50.1820">
    <property type="entry name" value="alpha/beta hydrolase"/>
    <property type="match status" value="1"/>
</dbReference>
<keyword evidence="4 8" id="KW-0378">Hydrolase</keyword>
<dbReference type="InterPro" id="IPR001563">
    <property type="entry name" value="Peptidase_S10"/>
</dbReference>
<evidence type="ECO:0000256" key="6">
    <source>
        <dbReference type="SAM" id="MobiDB-lite"/>
    </source>
</evidence>
<keyword evidence="3" id="KW-0645">Protease</keyword>
<dbReference type="Pfam" id="PF00450">
    <property type="entry name" value="Peptidase_S10"/>
    <property type="match status" value="2"/>
</dbReference>
<dbReference type="EMBL" id="JARKIE010000151">
    <property type="protein sequence ID" value="KAJ7675175.1"/>
    <property type="molecule type" value="Genomic_DNA"/>
</dbReference>
<name>A0AAD7G7H3_MYCRO</name>
<dbReference type="SUPFAM" id="SSF53474">
    <property type="entry name" value="alpha/beta-Hydrolases"/>
    <property type="match status" value="1"/>
</dbReference>
<reference evidence="8" key="1">
    <citation type="submission" date="2023-03" db="EMBL/GenBank/DDBJ databases">
        <title>Massive genome expansion in bonnet fungi (Mycena s.s.) driven by repeated elements and novel gene families across ecological guilds.</title>
        <authorList>
            <consortium name="Lawrence Berkeley National Laboratory"/>
            <person name="Harder C.B."/>
            <person name="Miyauchi S."/>
            <person name="Viragh M."/>
            <person name="Kuo A."/>
            <person name="Thoen E."/>
            <person name="Andreopoulos B."/>
            <person name="Lu D."/>
            <person name="Skrede I."/>
            <person name="Drula E."/>
            <person name="Henrissat B."/>
            <person name="Morin E."/>
            <person name="Kohler A."/>
            <person name="Barry K."/>
            <person name="LaButti K."/>
            <person name="Morin E."/>
            <person name="Salamov A."/>
            <person name="Lipzen A."/>
            <person name="Mereny Z."/>
            <person name="Hegedus B."/>
            <person name="Baldrian P."/>
            <person name="Stursova M."/>
            <person name="Weitz H."/>
            <person name="Taylor A."/>
            <person name="Grigoriev I.V."/>
            <person name="Nagy L.G."/>
            <person name="Martin F."/>
            <person name="Kauserud H."/>
        </authorList>
    </citation>
    <scope>NUCLEOTIDE SEQUENCE</scope>
    <source>
        <strain evidence="8">CBHHK067</strain>
    </source>
</reference>
<dbReference type="Proteomes" id="UP001221757">
    <property type="component" value="Unassembled WGS sequence"/>
</dbReference>
<comment type="caution">
    <text evidence="8">The sequence shown here is derived from an EMBL/GenBank/DDBJ whole genome shotgun (WGS) entry which is preliminary data.</text>
</comment>
<evidence type="ECO:0000256" key="2">
    <source>
        <dbReference type="ARBA" id="ARBA00022645"/>
    </source>
</evidence>
<feature type="region of interest" description="Disordered" evidence="6">
    <location>
        <begin position="638"/>
        <end position="666"/>
    </location>
</feature>
<protein>
    <submittedName>
        <fullName evidence="8">Alpha/Beta hydrolase protein</fullName>
    </submittedName>
</protein>
<evidence type="ECO:0000256" key="3">
    <source>
        <dbReference type="ARBA" id="ARBA00022670"/>
    </source>
</evidence>
<evidence type="ECO:0000256" key="4">
    <source>
        <dbReference type="ARBA" id="ARBA00022801"/>
    </source>
</evidence>
<feature type="chain" id="PRO_5042026394" evidence="7">
    <location>
        <begin position="21"/>
        <end position="666"/>
    </location>
</feature>
<keyword evidence="2" id="KW-0121">Carboxypeptidase</keyword>
<keyword evidence="9" id="KW-1185">Reference proteome</keyword>
<accession>A0AAD7G7H3</accession>